<accession>E0THS3</accession>
<evidence type="ECO:0000259" key="5">
    <source>
        <dbReference type="PROSITE" id="PS51935"/>
    </source>
</evidence>
<comment type="similarity">
    <text evidence="1">Belongs to the peptidase C40 family.</text>
</comment>
<keyword evidence="3" id="KW-0378">Hydrolase</keyword>
<dbReference type="STRING" id="314260.PB2503_08124"/>
<evidence type="ECO:0000256" key="1">
    <source>
        <dbReference type="ARBA" id="ARBA00007074"/>
    </source>
</evidence>
<keyword evidence="4" id="KW-0788">Thiol protease</keyword>
<dbReference type="HOGENOM" id="CLU_115301_1_0_5"/>
<evidence type="ECO:0000256" key="3">
    <source>
        <dbReference type="ARBA" id="ARBA00022801"/>
    </source>
</evidence>
<evidence type="ECO:0000313" key="6">
    <source>
        <dbReference type="EMBL" id="ADM09680.1"/>
    </source>
</evidence>
<evidence type="ECO:0000256" key="2">
    <source>
        <dbReference type="ARBA" id="ARBA00022670"/>
    </source>
</evidence>
<dbReference type="Proteomes" id="UP000001302">
    <property type="component" value="Chromosome"/>
</dbReference>
<dbReference type="InterPro" id="IPR000064">
    <property type="entry name" value="NLP_P60_dom"/>
</dbReference>
<dbReference type="eggNOG" id="COG0791">
    <property type="taxonomic scope" value="Bacteria"/>
</dbReference>
<dbReference type="PROSITE" id="PS51935">
    <property type="entry name" value="NLPC_P60"/>
    <property type="match status" value="1"/>
</dbReference>
<dbReference type="Pfam" id="PF00877">
    <property type="entry name" value="NLPC_P60"/>
    <property type="match status" value="1"/>
</dbReference>
<organism evidence="6 7">
    <name type="scientific">Parvularcula bermudensis (strain ATCC BAA-594 / HTCC2503 / KCTC 12087)</name>
    <dbReference type="NCBI Taxonomy" id="314260"/>
    <lineage>
        <taxon>Bacteria</taxon>
        <taxon>Pseudomonadati</taxon>
        <taxon>Pseudomonadota</taxon>
        <taxon>Alphaproteobacteria</taxon>
        <taxon>Parvularculales</taxon>
        <taxon>Parvularculaceae</taxon>
        <taxon>Parvularcula</taxon>
    </lineage>
</organism>
<reference evidence="7" key="1">
    <citation type="submission" date="2010-08" db="EMBL/GenBank/DDBJ databases">
        <title>Genome sequence of Parvularcula bermudensis HTCC2503.</title>
        <authorList>
            <person name="Kang D.-M."/>
            <person name="Oh H.-M."/>
            <person name="Cho J.-C."/>
        </authorList>
    </citation>
    <scope>NUCLEOTIDE SEQUENCE [LARGE SCALE GENOMIC DNA]</scope>
    <source>
        <strain evidence="7">ATCC BAA-594 / HTCC2503 / KCTC 12087</strain>
    </source>
</reference>
<proteinExistence type="inferred from homology"/>
<feature type="domain" description="NlpC/P60" evidence="5">
    <location>
        <begin position="3"/>
        <end position="144"/>
    </location>
</feature>
<dbReference type="KEGG" id="pbr:PB2503_08124"/>
<sequence>MRALDDVHIANAARRWLGTPYRHQASCLGHGADCLGVIRGVWREVVGEEPQALPPYAPGWARGGDAGALGEAAARWLERETGPQDPPPPGRVLLFRLARQGPITHCGIMVEGGGFVHAYQNRAVTLSRFGRYWQARLAGVFRFPLTEG</sequence>
<dbReference type="EMBL" id="CP002156">
    <property type="protein sequence ID" value="ADM09680.1"/>
    <property type="molecule type" value="Genomic_DNA"/>
</dbReference>
<dbReference type="GO" id="GO:0006508">
    <property type="term" value="P:proteolysis"/>
    <property type="evidence" value="ECO:0007669"/>
    <property type="project" value="UniProtKB-KW"/>
</dbReference>
<dbReference type="SUPFAM" id="SSF54001">
    <property type="entry name" value="Cysteine proteinases"/>
    <property type="match status" value="1"/>
</dbReference>
<dbReference type="RefSeq" id="WP_013300654.1">
    <property type="nucleotide sequence ID" value="NC_014414.1"/>
</dbReference>
<keyword evidence="7" id="KW-1185">Reference proteome</keyword>
<dbReference type="OrthoDB" id="6058745at2"/>
<dbReference type="InterPro" id="IPR011929">
    <property type="entry name" value="Phage_pept_NlpC/P60"/>
</dbReference>
<evidence type="ECO:0000256" key="4">
    <source>
        <dbReference type="ARBA" id="ARBA00022807"/>
    </source>
</evidence>
<name>E0THS3_PARBH</name>
<reference evidence="6 7" key="2">
    <citation type="journal article" date="2011" name="J. Bacteriol.">
        <title>Complete genome sequence of strain HTCC2503T of Parvularcula bermudensis, the type species of the order "Parvularculales" in the class Alphaproteobacteria.</title>
        <authorList>
            <person name="Oh H.M."/>
            <person name="Kang I."/>
            <person name="Vergin K.L."/>
            <person name="Kang D."/>
            <person name="Rhee K.H."/>
            <person name="Giovannoni S.J."/>
            <person name="Cho J.C."/>
        </authorList>
    </citation>
    <scope>NUCLEOTIDE SEQUENCE [LARGE SCALE GENOMIC DNA]</scope>
    <source>
        <strain evidence="7">ATCC BAA-594 / HTCC2503 / KCTC 12087</strain>
    </source>
</reference>
<protein>
    <recommendedName>
        <fullName evidence="5">NlpC/P60 domain-containing protein</fullName>
    </recommendedName>
</protein>
<evidence type="ECO:0000313" key="7">
    <source>
        <dbReference type="Proteomes" id="UP000001302"/>
    </source>
</evidence>
<keyword evidence="2" id="KW-0645">Protease</keyword>
<gene>
    <name evidence="6" type="ordered locus">PB2503_08124</name>
</gene>
<dbReference type="Gene3D" id="3.90.1720.10">
    <property type="entry name" value="endopeptidase domain like (from Nostoc punctiforme)"/>
    <property type="match status" value="1"/>
</dbReference>
<dbReference type="NCBIfam" id="TIGR02219">
    <property type="entry name" value="phage_NlpC_fam"/>
    <property type="match status" value="1"/>
</dbReference>
<dbReference type="AlphaFoldDB" id="E0THS3"/>
<dbReference type="InterPro" id="IPR038765">
    <property type="entry name" value="Papain-like_cys_pep_sf"/>
</dbReference>
<dbReference type="GO" id="GO:0008234">
    <property type="term" value="F:cysteine-type peptidase activity"/>
    <property type="evidence" value="ECO:0007669"/>
    <property type="project" value="UniProtKB-KW"/>
</dbReference>